<evidence type="ECO:0000313" key="13">
    <source>
        <dbReference type="EMBL" id="AGS53068.1"/>
    </source>
</evidence>
<dbReference type="InterPro" id="IPR006204">
    <property type="entry name" value="GHMP_kinase_N_dom"/>
</dbReference>
<dbReference type="PRINTS" id="PR00473">
    <property type="entry name" value="GALCTOKINASE"/>
</dbReference>
<feature type="domain" description="GHMP kinase N-terminal" evidence="10">
    <location>
        <begin position="94"/>
        <end position="179"/>
    </location>
</feature>
<feature type="domain" description="Galactokinase N-terminal" evidence="12">
    <location>
        <begin position="20"/>
        <end position="59"/>
    </location>
</feature>
<evidence type="ECO:0000259" key="10">
    <source>
        <dbReference type="Pfam" id="PF00288"/>
    </source>
</evidence>
<evidence type="ECO:0000256" key="8">
    <source>
        <dbReference type="ARBA" id="ARBA00023144"/>
    </source>
</evidence>
<dbReference type="InterPro" id="IPR019539">
    <property type="entry name" value="GalKase_N"/>
</dbReference>
<keyword evidence="2 13" id="KW-0808">Transferase</keyword>
<dbReference type="AlphaFoldDB" id="A0A806K0D6"/>
<dbReference type="EMBL" id="JQ844220">
    <property type="protein sequence ID" value="AGS53068.1"/>
    <property type="molecule type" value="Genomic_DNA"/>
</dbReference>
<dbReference type="EC" id="2.7.1.6" evidence="13"/>
<dbReference type="InterPro" id="IPR006206">
    <property type="entry name" value="Mevalonate/galactokinase"/>
</dbReference>
<dbReference type="PANTHER" id="PTHR10457:SF7">
    <property type="entry name" value="GALACTOKINASE-RELATED"/>
    <property type="match status" value="1"/>
</dbReference>
<dbReference type="PRINTS" id="PR00959">
    <property type="entry name" value="MEVGALKINASE"/>
</dbReference>
<keyword evidence="4" id="KW-0547">Nucleotide-binding</keyword>
<dbReference type="Gene3D" id="3.30.230.10">
    <property type="match status" value="1"/>
</dbReference>
<dbReference type="SUPFAM" id="SSF55060">
    <property type="entry name" value="GHMP Kinase, C-terminal domain"/>
    <property type="match status" value="1"/>
</dbReference>
<organism evidence="13">
    <name type="scientific">uncultured bacterium contig00033</name>
    <dbReference type="NCBI Taxonomy" id="1181522"/>
    <lineage>
        <taxon>Bacteria</taxon>
        <taxon>environmental samples</taxon>
    </lineage>
</organism>
<dbReference type="InterPro" id="IPR000705">
    <property type="entry name" value="Galactokinase"/>
</dbReference>
<evidence type="ECO:0000256" key="4">
    <source>
        <dbReference type="ARBA" id="ARBA00022741"/>
    </source>
</evidence>
<dbReference type="PANTHER" id="PTHR10457">
    <property type="entry name" value="MEVALONATE KINASE/GALACTOKINASE"/>
    <property type="match status" value="1"/>
</dbReference>
<evidence type="ECO:0000256" key="3">
    <source>
        <dbReference type="ARBA" id="ARBA00022723"/>
    </source>
</evidence>
<sequence>MLDIGPIHCKEYLIEDSRAEPVAIAEAPGRIHYLGEHGQEKAELYLSSAIDRHIRVAVSLRKDNSLRFYAADLGERKRTTLVNLKYKREDRWANYVKVAINIFAELGYPVKGLNFTIAGDVPQQVGLASSSAIEVAATVALKGFFQAQMNERELLRRILDSKSALFGGSFKAADYLAAIHARKDQFLIIDEASMEVVKIKSPLKKYKLVLMDSRVPRAGVEDELRQRREDTNRGLELLSGKRTGTSFRDFAANDLIDSLGNLPEEIRRRSMHIVQEIRRVYDAEHMLKLADLSAFSKIIYQSHESLRDLYEVSCPEIDWLVKRAQEQEGVLTSRMTGNGFGGCTYTFIKEGAFEEYRHRIEDYERIFGFRPIIYETRFSSGAKVVSRG</sequence>
<keyword evidence="7" id="KW-0460">Magnesium</keyword>
<dbReference type="InterPro" id="IPR014721">
    <property type="entry name" value="Ribsml_uS5_D2-typ_fold_subgr"/>
</dbReference>
<keyword evidence="5 13" id="KW-0418">Kinase</keyword>
<dbReference type="GO" id="GO:0005524">
    <property type="term" value="F:ATP binding"/>
    <property type="evidence" value="ECO:0007669"/>
    <property type="project" value="UniProtKB-KW"/>
</dbReference>
<keyword evidence="9" id="KW-0119">Carbohydrate metabolism</keyword>
<evidence type="ECO:0000256" key="5">
    <source>
        <dbReference type="ARBA" id="ARBA00022777"/>
    </source>
</evidence>
<evidence type="ECO:0000256" key="7">
    <source>
        <dbReference type="ARBA" id="ARBA00022842"/>
    </source>
</evidence>
<evidence type="ECO:0000256" key="9">
    <source>
        <dbReference type="ARBA" id="ARBA00023277"/>
    </source>
</evidence>
<protein>
    <submittedName>
        <fullName evidence="13">Galactokinase</fullName>
        <ecNumber evidence="13">2.7.1.6</ecNumber>
    </submittedName>
</protein>
<accession>A0A806K0D6</accession>
<dbReference type="PIRSF" id="PIRSF000530">
    <property type="entry name" value="Galactokinase"/>
    <property type="match status" value="1"/>
</dbReference>
<dbReference type="FunFam" id="3.30.70.890:FF:000001">
    <property type="entry name" value="Galactokinase"/>
    <property type="match status" value="1"/>
</dbReference>
<dbReference type="Gene3D" id="3.30.70.890">
    <property type="entry name" value="GHMP kinase, C-terminal domain"/>
    <property type="match status" value="1"/>
</dbReference>
<dbReference type="InterPro" id="IPR020568">
    <property type="entry name" value="Ribosomal_Su5_D2-typ_SF"/>
</dbReference>
<keyword evidence="3" id="KW-0479">Metal-binding</keyword>
<dbReference type="SUPFAM" id="SSF54211">
    <property type="entry name" value="Ribosomal protein S5 domain 2-like"/>
    <property type="match status" value="1"/>
</dbReference>
<proteinExistence type="inferred from homology"/>
<evidence type="ECO:0000256" key="2">
    <source>
        <dbReference type="ARBA" id="ARBA00022679"/>
    </source>
</evidence>
<dbReference type="InterPro" id="IPR036554">
    <property type="entry name" value="GHMP_kinase_C_sf"/>
</dbReference>
<name>A0A806K0D6_9BACT</name>
<dbReference type="Pfam" id="PF08544">
    <property type="entry name" value="GHMP_kinases_C"/>
    <property type="match status" value="1"/>
</dbReference>
<feature type="domain" description="GHMP kinase C-terminal" evidence="11">
    <location>
        <begin position="290"/>
        <end position="355"/>
    </location>
</feature>
<dbReference type="GO" id="GO:0005829">
    <property type="term" value="C:cytosol"/>
    <property type="evidence" value="ECO:0007669"/>
    <property type="project" value="TreeGrafter"/>
</dbReference>
<dbReference type="GO" id="GO:0006012">
    <property type="term" value="P:galactose metabolic process"/>
    <property type="evidence" value="ECO:0007669"/>
    <property type="project" value="UniProtKB-KW"/>
</dbReference>
<dbReference type="Pfam" id="PF10509">
    <property type="entry name" value="GalKase_gal_bdg"/>
    <property type="match status" value="1"/>
</dbReference>
<keyword evidence="6" id="KW-0067">ATP-binding</keyword>
<dbReference type="Pfam" id="PF00288">
    <property type="entry name" value="GHMP_kinases_N"/>
    <property type="match status" value="1"/>
</dbReference>
<reference evidence="13" key="1">
    <citation type="submission" date="2012-03" db="EMBL/GenBank/DDBJ databases">
        <title>Functional metagenomics reveals considerable lignocellulase gene clusters in the gut microbiome of a wood-feeding higher termite.</title>
        <authorList>
            <person name="Liu N."/>
        </authorList>
    </citation>
    <scope>NUCLEOTIDE SEQUENCE</scope>
</reference>
<comment type="similarity">
    <text evidence="1">Belongs to the GHMP kinase family. GalK subfamily.</text>
</comment>
<evidence type="ECO:0000259" key="11">
    <source>
        <dbReference type="Pfam" id="PF08544"/>
    </source>
</evidence>
<evidence type="ECO:0000256" key="1">
    <source>
        <dbReference type="ARBA" id="ARBA00006566"/>
    </source>
</evidence>
<evidence type="ECO:0000256" key="6">
    <source>
        <dbReference type="ARBA" id="ARBA00022840"/>
    </source>
</evidence>
<dbReference type="GO" id="GO:0046872">
    <property type="term" value="F:metal ion binding"/>
    <property type="evidence" value="ECO:0007669"/>
    <property type="project" value="UniProtKB-KW"/>
</dbReference>
<keyword evidence="8" id="KW-0299">Galactose metabolism</keyword>
<dbReference type="GO" id="GO:0004335">
    <property type="term" value="F:galactokinase activity"/>
    <property type="evidence" value="ECO:0007669"/>
    <property type="project" value="UniProtKB-EC"/>
</dbReference>
<dbReference type="InterPro" id="IPR013750">
    <property type="entry name" value="GHMP_kinase_C_dom"/>
</dbReference>
<evidence type="ECO:0000259" key="12">
    <source>
        <dbReference type="Pfam" id="PF10509"/>
    </source>
</evidence>